<reference evidence="8" key="1">
    <citation type="submission" date="2025-08" db="UniProtKB">
        <authorList>
            <consortium name="RefSeq"/>
        </authorList>
    </citation>
    <scope>IDENTIFICATION</scope>
    <source>
        <tissue evidence="8">Testes</tissue>
    </source>
</reference>
<dbReference type="InterPro" id="IPR001781">
    <property type="entry name" value="Znf_LIM"/>
</dbReference>
<dbReference type="GeneID" id="100368004"/>
<keyword evidence="3 5" id="KW-0862">Zinc</keyword>
<evidence type="ECO:0000256" key="1">
    <source>
        <dbReference type="ARBA" id="ARBA00022723"/>
    </source>
</evidence>
<evidence type="ECO:0000259" key="6">
    <source>
        <dbReference type="PROSITE" id="PS50023"/>
    </source>
</evidence>
<sequence>MDQQNVDFTPSSSSLVAATMQQQRAQSVVSTTNNNNNANVRSCAGCGVKIMDRFLLHALDRYWHTGCLKCTCCGAQLGELGPSCFSKGGMILCKKDYLRLFGNSGACSSCGQSIPASELVMRAQGNVYHQKCFACTSCHNQLVPGDRFLIVNGNLFCETDHLKILRANNNTGIRARNKVC</sequence>
<gene>
    <name evidence="8" type="primary">LOC100368004</name>
</gene>
<evidence type="ECO:0000313" key="8">
    <source>
        <dbReference type="RefSeq" id="XP_002740222.1"/>
    </source>
</evidence>
<dbReference type="SUPFAM" id="SSF57716">
    <property type="entry name" value="Glucocorticoid receptor-like (DNA-binding domain)"/>
    <property type="match status" value="4"/>
</dbReference>
<dbReference type="CDD" id="cd09387">
    <property type="entry name" value="LIM2_LMO4"/>
    <property type="match status" value="1"/>
</dbReference>
<dbReference type="SMART" id="SM00132">
    <property type="entry name" value="LIM"/>
    <property type="match status" value="2"/>
</dbReference>
<proteinExistence type="predicted"/>
<keyword evidence="2" id="KW-0677">Repeat</keyword>
<evidence type="ECO:0000256" key="5">
    <source>
        <dbReference type="PROSITE-ProRule" id="PRU00125"/>
    </source>
</evidence>
<dbReference type="InterPro" id="IPR050945">
    <property type="entry name" value="LMO_RBTN_TF"/>
</dbReference>
<dbReference type="Proteomes" id="UP000694865">
    <property type="component" value="Unplaced"/>
</dbReference>
<dbReference type="PROSITE" id="PS50023">
    <property type="entry name" value="LIM_DOMAIN_2"/>
    <property type="match status" value="2"/>
</dbReference>
<protein>
    <submittedName>
        <fullName evidence="8">LIM domain transcription factor LMO4-B-like</fullName>
    </submittedName>
</protein>
<evidence type="ECO:0000313" key="7">
    <source>
        <dbReference type="Proteomes" id="UP000694865"/>
    </source>
</evidence>
<dbReference type="PANTHER" id="PTHR45787">
    <property type="entry name" value="LD11652P"/>
    <property type="match status" value="1"/>
</dbReference>
<dbReference type="PROSITE" id="PS00478">
    <property type="entry name" value="LIM_DOMAIN_1"/>
    <property type="match status" value="1"/>
</dbReference>
<dbReference type="Pfam" id="PF00412">
    <property type="entry name" value="LIM"/>
    <property type="match status" value="2"/>
</dbReference>
<dbReference type="Gene3D" id="2.10.110.10">
    <property type="entry name" value="Cysteine Rich Protein"/>
    <property type="match status" value="2"/>
</dbReference>
<keyword evidence="4 5" id="KW-0440">LIM domain</keyword>
<evidence type="ECO:0000256" key="2">
    <source>
        <dbReference type="ARBA" id="ARBA00022737"/>
    </source>
</evidence>
<feature type="domain" description="LIM zinc-binding" evidence="6">
    <location>
        <begin position="41"/>
        <end position="103"/>
    </location>
</feature>
<keyword evidence="7" id="KW-1185">Reference proteome</keyword>
<dbReference type="RefSeq" id="XP_002740222.1">
    <property type="nucleotide sequence ID" value="XM_002740176.2"/>
</dbReference>
<accession>A0ABM0GYI6</accession>
<name>A0ABM0GYI6_SACKO</name>
<organism evidence="7 8">
    <name type="scientific">Saccoglossus kowalevskii</name>
    <name type="common">Acorn worm</name>
    <dbReference type="NCBI Taxonomy" id="10224"/>
    <lineage>
        <taxon>Eukaryota</taxon>
        <taxon>Metazoa</taxon>
        <taxon>Hemichordata</taxon>
        <taxon>Enteropneusta</taxon>
        <taxon>Harrimaniidae</taxon>
        <taxon>Saccoglossus</taxon>
    </lineage>
</organism>
<dbReference type="CDD" id="cd09386">
    <property type="entry name" value="LIM1_LMO4"/>
    <property type="match status" value="1"/>
</dbReference>
<dbReference type="PANTHER" id="PTHR45787:SF13">
    <property type="entry name" value="LD11652P"/>
    <property type="match status" value="1"/>
</dbReference>
<keyword evidence="1 5" id="KW-0479">Metal-binding</keyword>
<evidence type="ECO:0000256" key="3">
    <source>
        <dbReference type="ARBA" id="ARBA00022833"/>
    </source>
</evidence>
<feature type="domain" description="LIM zinc-binding" evidence="6">
    <location>
        <begin position="105"/>
        <end position="167"/>
    </location>
</feature>
<evidence type="ECO:0000256" key="4">
    <source>
        <dbReference type="ARBA" id="ARBA00023038"/>
    </source>
</evidence>